<comment type="subcellular location">
    <subcellularLocation>
        <location evidence="1 7">Cell membrane</location>
        <topology evidence="1 7">Multi-pass membrane protein</topology>
    </subcellularLocation>
</comment>
<keyword evidence="2 7" id="KW-0813">Transport</keyword>
<name>A0A2P8GQN8_9BACL</name>
<evidence type="ECO:0000256" key="8">
    <source>
        <dbReference type="SAM" id="MobiDB-lite"/>
    </source>
</evidence>
<evidence type="ECO:0000256" key="1">
    <source>
        <dbReference type="ARBA" id="ARBA00004651"/>
    </source>
</evidence>
<dbReference type="GO" id="GO:0005886">
    <property type="term" value="C:plasma membrane"/>
    <property type="evidence" value="ECO:0007669"/>
    <property type="project" value="UniProtKB-SubCell"/>
</dbReference>
<dbReference type="PANTHER" id="PTHR43744">
    <property type="entry name" value="ABC TRANSPORTER PERMEASE PROTEIN MG189-RELATED-RELATED"/>
    <property type="match status" value="1"/>
</dbReference>
<evidence type="ECO:0000313" key="11">
    <source>
        <dbReference type="Proteomes" id="UP000242682"/>
    </source>
</evidence>
<keyword evidence="6 7" id="KW-0472">Membrane</keyword>
<dbReference type="InterPro" id="IPR000515">
    <property type="entry name" value="MetI-like"/>
</dbReference>
<feature type="region of interest" description="Disordered" evidence="8">
    <location>
        <begin position="1"/>
        <end position="30"/>
    </location>
</feature>
<dbReference type="InterPro" id="IPR035906">
    <property type="entry name" value="MetI-like_sf"/>
</dbReference>
<gene>
    <name evidence="10" type="ORF">B0H99_10788</name>
</gene>
<evidence type="ECO:0000256" key="3">
    <source>
        <dbReference type="ARBA" id="ARBA00022475"/>
    </source>
</evidence>
<dbReference type="Pfam" id="PF00528">
    <property type="entry name" value="BPD_transp_1"/>
    <property type="match status" value="1"/>
</dbReference>
<protein>
    <submittedName>
        <fullName evidence="10">Carbohydrate ABC transporter membrane protein 2 (CUT1 family)</fullName>
    </submittedName>
</protein>
<evidence type="ECO:0000256" key="6">
    <source>
        <dbReference type="ARBA" id="ARBA00023136"/>
    </source>
</evidence>
<evidence type="ECO:0000256" key="5">
    <source>
        <dbReference type="ARBA" id="ARBA00022989"/>
    </source>
</evidence>
<feature type="transmembrane region" description="Helical" evidence="7">
    <location>
        <begin position="136"/>
        <end position="161"/>
    </location>
</feature>
<keyword evidence="4 7" id="KW-0812">Transmembrane</keyword>
<comment type="caution">
    <text evidence="10">The sequence shown here is derived from an EMBL/GenBank/DDBJ whole genome shotgun (WGS) entry which is preliminary data.</text>
</comment>
<dbReference type="CDD" id="cd06261">
    <property type="entry name" value="TM_PBP2"/>
    <property type="match status" value="1"/>
</dbReference>
<dbReference type="RefSeq" id="WP_245894498.1">
    <property type="nucleotide sequence ID" value="NZ_PYAT01000007.1"/>
</dbReference>
<keyword evidence="3" id="KW-1003">Cell membrane</keyword>
<evidence type="ECO:0000256" key="4">
    <source>
        <dbReference type="ARBA" id="ARBA00022692"/>
    </source>
</evidence>
<feature type="compositionally biased region" description="Basic and acidic residues" evidence="8">
    <location>
        <begin position="7"/>
        <end position="24"/>
    </location>
</feature>
<feature type="transmembrane region" description="Helical" evidence="7">
    <location>
        <begin position="272"/>
        <end position="293"/>
    </location>
</feature>
<feature type="transmembrane region" description="Helical" evidence="7">
    <location>
        <begin position="173"/>
        <end position="194"/>
    </location>
</feature>
<feature type="domain" description="ABC transmembrane type-1" evidence="9">
    <location>
        <begin position="104"/>
        <end position="293"/>
    </location>
</feature>
<keyword evidence="11" id="KW-1185">Reference proteome</keyword>
<dbReference type="Proteomes" id="UP000242682">
    <property type="component" value="Unassembled WGS sequence"/>
</dbReference>
<feature type="transmembrane region" description="Helical" evidence="7">
    <location>
        <begin position="40"/>
        <end position="62"/>
    </location>
</feature>
<feature type="transmembrane region" description="Helical" evidence="7">
    <location>
        <begin position="99"/>
        <end position="129"/>
    </location>
</feature>
<evidence type="ECO:0000256" key="7">
    <source>
        <dbReference type="RuleBase" id="RU363032"/>
    </source>
</evidence>
<organism evidence="10 11">
    <name type="scientific">Planomicrobium soli</name>
    <dbReference type="NCBI Taxonomy" id="1176648"/>
    <lineage>
        <taxon>Bacteria</taxon>
        <taxon>Bacillati</taxon>
        <taxon>Bacillota</taxon>
        <taxon>Bacilli</taxon>
        <taxon>Bacillales</taxon>
        <taxon>Caryophanaceae</taxon>
        <taxon>Planomicrobium</taxon>
    </lineage>
</organism>
<proteinExistence type="inferred from homology"/>
<dbReference type="GO" id="GO:0055085">
    <property type="term" value="P:transmembrane transport"/>
    <property type="evidence" value="ECO:0007669"/>
    <property type="project" value="InterPro"/>
</dbReference>
<dbReference type="EMBL" id="PYAT01000007">
    <property type="protein sequence ID" value="PSL36267.1"/>
    <property type="molecule type" value="Genomic_DNA"/>
</dbReference>
<feature type="transmembrane region" description="Helical" evidence="7">
    <location>
        <begin position="214"/>
        <end position="239"/>
    </location>
</feature>
<dbReference type="AlphaFoldDB" id="A0A2P8GQN8"/>
<comment type="similarity">
    <text evidence="7">Belongs to the binding-protein-dependent transport system permease family.</text>
</comment>
<accession>A0A2P8GQN8</accession>
<reference evidence="10 11" key="1">
    <citation type="submission" date="2018-03" db="EMBL/GenBank/DDBJ databases">
        <title>Genomic Encyclopedia of Type Strains, Phase III (KMG-III): the genomes of soil and plant-associated and newly described type strains.</title>
        <authorList>
            <person name="Whitman W."/>
        </authorList>
    </citation>
    <scope>NUCLEOTIDE SEQUENCE [LARGE SCALE GENOMIC DNA]</scope>
    <source>
        <strain evidence="10 11">CGMCC 1.12259</strain>
    </source>
</reference>
<dbReference type="PANTHER" id="PTHR43744:SF12">
    <property type="entry name" value="ABC TRANSPORTER PERMEASE PROTEIN MG189-RELATED"/>
    <property type="match status" value="1"/>
</dbReference>
<evidence type="ECO:0000313" key="10">
    <source>
        <dbReference type="EMBL" id="PSL36267.1"/>
    </source>
</evidence>
<evidence type="ECO:0000256" key="2">
    <source>
        <dbReference type="ARBA" id="ARBA00022448"/>
    </source>
</evidence>
<sequence>MSTQYTEMEKENQQREIAQKEKQQKTKAKKEKRKKNTIQIIFESSIVVIFSLIFLVPFYFIIVNAMKTRQAAAERSISWPSEFNIIENLKAVVAAQDNMILLAFFNSTVITVSSILILLVVCSMAAFALHRRKGKAITVLGTIFVAGLMIPPAVVPTIWVLEQFNLFKTFPGIILVMVAISIPFSILLYTGFIATIPKEIDEAAAIDGCGSFRLFFSIIFPMLKPIHATVIILNAVTIFNDFVHPLYFFPGAQNATVQLTLYNFMSVYSTDWNLLFANVLLITIPPFILFLIFSEKIVSGMTAGSIKG</sequence>
<evidence type="ECO:0000259" key="9">
    <source>
        <dbReference type="PROSITE" id="PS50928"/>
    </source>
</evidence>
<dbReference type="PROSITE" id="PS50928">
    <property type="entry name" value="ABC_TM1"/>
    <property type="match status" value="1"/>
</dbReference>
<dbReference type="SUPFAM" id="SSF161098">
    <property type="entry name" value="MetI-like"/>
    <property type="match status" value="1"/>
</dbReference>
<dbReference type="Gene3D" id="1.10.3720.10">
    <property type="entry name" value="MetI-like"/>
    <property type="match status" value="1"/>
</dbReference>
<keyword evidence="5 7" id="KW-1133">Transmembrane helix</keyword>